<dbReference type="InterPro" id="IPR050808">
    <property type="entry name" value="Phage_Integrase"/>
</dbReference>
<feature type="domain" description="Tyr recombinase" evidence="5">
    <location>
        <begin position="202"/>
        <end position="401"/>
    </location>
</feature>
<dbReference type="Gene3D" id="3.30.160.390">
    <property type="entry name" value="Integrase, DNA-binding domain"/>
    <property type="match status" value="1"/>
</dbReference>
<dbReference type="Gene3D" id="1.10.443.10">
    <property type="entry name" value="Intergrase catalytic core"/>
    <property type="match status" value="1"/>
</dbReference>
<dbReference type="InterPro" id="IPR038488">
    <property type="entry name" value="Integrase_DNA-bd_sf"/>
</dbReference>
<organism evidence="6 7">
    <name type="scientific">Methylosinus trichosporium (strain ATCC 35070 / NCIMB 11131 / UNIQEM 75 / OB3b)</name>
    <dbReference type="NCBI Taxonomy" id="595536"/>
    <lineage>
        <taxon>Bacteria</taxon>
        <taxon>Pseudomonadati</taxon>
        <taxon>Pseudomonadota</taxon>
        <taxon>Alphaproteobacteria</taxon>
        <taxon>Hyphomicrobiales</taxon>
        <taxon>Methylocystaceae</taxon>
        <taxon>Methylosinus</taxon>
    </lineage>
</organism>
<keyword evidence="2" id="KW-0229">DNA integration</keyword>
<dbReference type="PANTHER" id="PTHR30629:SF2">
    <property type="entry name" value="PROPHAGE INTEGRASE INTS-RELATED"/>
    <property type="match status" value="1"/>
</dbReference>
<dbReference type="KEGG" id="mtw:CQW49_05160"/>
<dbReference type="GO" id="GO:0006310">
    <property type="term" value="P:DNA recombination"/>
    <property type="evidence" value="ECO:0007669"/>
    <property type="project" value="UniProtKB-KW"/>
</dbReference>
<dbReference type="PROSITE" id="PS51898">
    <property type="entry name" value="TYR_RECOMBINASE"/>
    <property type="match status" value="1"/>
</dbReference>
<dbReference type="InterPro" id="IPR010998">
    <property type="entry name" value="Integrase_recombinase_N"/>
</dbReference>
<dbReference type="CDD" id="cd00796">
    <property type="entry name" value="INT_Rci_Hp1_C"/>
    <property type="match status" value="1"/>
</dbReference>
<dbReference type="RefSeq" id="WP_003608907.1">
    <property type="nucleotide sequence ID" value="NZ_ADVE02000001.1"/>
</dbReference>
<sequence length="434" mass="46330">MIVKLTKRAVDTLAPIAKPFVAYDADLPGFGLRVMPSGVKSFVVEYRPNGGGRGVAKRRVTIGKVGTLTPEQARKSAGELLARARLGADPAQEIADRRKAQTVAALCDAFEVEHVDGKLKPSTRASYKAALARLKDAHGSAKAESVTRAQIATLHAKLATSPYVANRALSTWAKLFAWGMTRSFVPKGDNPAREIDRYRESKRERFLTGDELGRLGAALAEGETAGLPYAVDATKAKAKHAPKPENRLVKLDPFAVAAIRLLILTGARLREIMDAQWSQVDFQRGMLFLADSKTGRKPIYLGAAALAVLADLPRIEGNPHIIAGAKDGAPRADLQRPWAAVRQAAGLEGVRLHDLRHSFASVGAGASLGLPIIGKLLGHMQAATTERYAHLDADPLRRAADTIGATIAAALDGKKAGGAVVEPLKKRRSRGKTA</sequence>
<evidence type="ECO:0000256" key="1">
    <source>
        <dbReference type="ARBA" id="ARBA00008857"/>
    </source>
</evidence>
<keyword evidence="3" id="KW-0238">DNA-binding</keyword>
<dbReference type="InterPro" id="IPR013762">
    <property type="entry name" value="Integrase-like_cat_sf"/>
</dbReference>
<dbReference type="AlphaFoldDB" id="A0A2D2CX59"/>
<dbReference type="Pfam" id="PF13356">
    <property type="entry name" value="Arm-DNA-bind_3"/>
    <property type="match status" value="1"/>
</dbReference>
<dbReference type="InterPro" id="IPR011010">
    <property type="entry name" value="DNA_brk_join_enz"/>
</dbReference>
<evidence type="ECO:0000256" key="2">
    <source>
        <dbReference type="ARBA" id="ARBA00022908"/>
    </source>
</evidence>
<dbReference type="GO" id="GO:0015074">
    <property type="term" value="P:DNA integration"/>
    <property type="evidence" value="ECO:0007669"/>
    <property type="project" value="UniProtKB-KW"/>
</dbReference>
<dbReference type="Gene3D" id="1.10.150.130">
    <property type="match status" value="1"/>
</dbReference>
<evidence type="ECO:0000256" key="3">
    <source>
        <dbReference type="ARBA" id="ARBA00023125"/>
    </source>
</evidence>
<protein>
    <submittedName>
        <fullName evidence="6">Integrase</fullName>
    </submittedName>
</protein>
<dbReference type="PANTHER" id="PTHR30629">
    <property type="entry name" value="PROPHAGE INTEGRASE"/>
    <property type="match status" value="1"/>
</dbReference>
<proteinExistence type="inferred from homology"/>
<name>A0A2D2CX59_METT3</name>
<dbReference type="SUPFAM" id="SSF56349">
    <property type="entry name" value="DNA breaking-rejoining enzymes"/>
    <property type="match status" value="1"/>
</dbReference>
<evidence type="ECO:0000256" key="4">
    <source>
        <dbReference type="ARBA" id="ARBA00023172"/>
    </source>
</evidence>
<gene>
    <name evidence="6" type="ORF">CQW49_05160</name>
</gene>
<dbReference type="EMBL" id="CP023737">
    <property type="protein sequence ID" value="ATQ67348.1"/>
    <property type="molecule type" value="Genomic_DNA"/>
</dbReference>
<evidence type="ECO:0000259" key="5">
    <source>
        <dbReference type="PROSITE" id="PS51898"/>
    </source>
</evidence>
<dbReference type="Proteomes" id="UP000230709">
    <property type="component" value="Chromosome"/>
</dbReference>
<keyword evidence="4" id="KW-0233">DNA recombination</keyword>
<dbReference type="Pfam" id="PF00589">
    <property type="entry name" value="Phage_integrase"/>
    <property type="match status" value="1"/>
</dbReference>
<comment type="similarity">
    <text evidence="1">Belongs to the 'phage' integrase family.</text>
</comment>
<reference evidence="7" key="1">
    <citation type="submission" date="2017-10" db="EMBL/GenBank/DDBJ databases">
        <title>Completed PacBio SMRT sequence of Methylosinus trichosporium OB3b reveals presence of a third large plasmid.</title>
        <authorList>
            <person name="Charles T.C."/>
            <person name="Lynch M.D.J."/>
            <person name="Heil J.R."/>
            <person name="Cheng J."/>
        </authorList>
    </citation>
    <scope>NUCLEOTIDE SEQUENCE [LARGE SCALE GENOMIC DNA]</scope>
    <source>
        <strain evidence="7">OB3b</strain>
    </source>
</reference>
<evidence type="ECO:0000313" key="7">
    <source>
        <dbReference type="Proteomes" id="UP000230709"/>
    </source>
</evidence>
<keyword evidence="7" id="KW-1185">Reference proteome</keyword>
<dbReference type="GO" id="GO:0003677">
    <property type="term" value="F:DNA binding"/>
    <property type="evidence" value="ECO:0007669"/>
    <property type="project" value="UniProtKB-KW"/>
</dbReference>
<evidence type="ECO:0000313" key="6">
    <source>
        <dbReference type="EMBL" id="ATQ67348.1"/>
    </source>
</evidence>
<accession>A0A2D2CX59</accession>
<dbReference type="InterPro" id="IPR025166">
    <property type="entry name" value="Integrase_DNA_bind_dom"/>
</dbReference>
<dbReference type="InterPro" id="IPR002104">
    <property type="entry name" value="Integrase_catalytic"/>
</dbReference>
<dbReference type="STRING" id="595536.GCA_000178815_04129"/>